<dbReference type="AlphaFoldDB" id="A0A923KXZ8"/>
<keyword evidence="5" id="KW-1185">Reference proteome</keyword>
<evidence type="ECO:0000313" key="4">
    <source>
        <dbReference type="EMBL" id="MBC3889998.1"/>
    </source>
</evidence>
<protein>
    <submittedName>
        <fullName evidence="4">TetR family transcriptional regulator</fullName>
    </submittedName>
</protein>
<dbReference type="PRINTS" id="PR00455">
    <property type="entry name" value="HTHTETR"/>
</dbReference>
<accession>A0A923KXZ8</accession>
<evidence type="ECO:0000313" key="5">
    <source>
        <dbReference type="Proteomes" id="UP000616595"/>
    </source>
</evidence>
<evidence type="ECO:0000259" key="3">
    <source>
        <dbReference type="PROSITE" id="PS50977"/>
    </source>
</evidence>
<keyword evidence="1 2" id="KW-0238">DNA-binding</keyword>
<proteinExistence type="predicted"/>
<dbReference type="SUPFAM" id="SSF46689">
    <property type="entry name" value="Homeodomain-like"/>
    <property type="match status" value="1"/>
</dbReference>
<reference evidence="4" key="2">
    <citation type="submission" date="2020-10" db="EMBL/GenBank/DDBJ databases">
        <title>Comparative genomics of the Acetobacterium genus.</title>
        <authorList>
            <person name="Marshall C."/>
            <person name="May H."/>
            <person name="Norman S."/>
        </authorList>
    </citation>
    <scope>NUCLEOTIDE SEQUENCE</scope>
    <source>
        <strain evidence="4">DER-2019</strain>
    </source>
</reference>
<dbReference type="PANTHER" id="PTHR43479:SF11">
    <property type="entry name" value="ACREF_ENVCD OPERON REPRESSOR-RELATED"/>
    <property type="match status" value="1"/>
</dbReference>
<evidence type="ECO:0000256" key="1">
    <source>
        <dbReference type="ARBA" id="ARBA00023125"/>
    </source>
</evidence>
<sequence length="205" mass="23128">MQEHVNQRTLQAKRTKKKIFNTSVALINERGFDHVTVDDICKECGVSKGAFYHHFNSKLDIISQIETMLNSSLTVAINECDDVNIKTQILVFVNSLLSVVDKTGLEFTRQRTKYVVGGEYARETGADTFSVFSRAKLREVLQSAVDRGEMIKATPVDMLTEVIMTLLSGMIADWCIFDGTYSLTEKGWKLTNFTISNMVDSYCNK</sequence>
<dbReference type="Proteomes" id="UP000616595">
    <property type="component" value="Unassembled WGS sequence"/>
</dbReference>
<name>A0A923KXZ8_9FIRM</name>
<dbReference type="RefSeq" id="WP_148568629.1">
    <property type="nucleotide sequence ID" value="NZ_RXYA01000028.1"/>
</dbReference>
<dbReference type="InterPro" id="IPR023772">
    <property type="entry name" value="DNA-bd_HTH_TetR-type_CS"/>
</dbReference>
<reference evidence="4" key="1">
    <citation type="submission" date="2019-10" db="EMBL/GenBank/DDBJ databases">
        <authorList>
            <person name="Ross D.E."/>
            <person name="Gulliver D."/>
        </authorList>
    </citation>
    <scope>NUCLEOTIDE SEQUENCE</scope>
    <source>
        <strain evidence="4">DER-2019</strain>
    </source>
</reference>
<dbReference type="InterPro" id="IPR050624">
    <property type="entry name" value="HTH-type_Tx_Regulator"/>
</dbReference>
<dbReference type="InterPro" id="IPR036271">
    <property type="entry name" value="Tet_transcr_reg_TetR-rel_C_sf"/>
</dbReference>
<dbReference type="PROSITE" id="PS01081">
    <property type="entry name" value="HTH_TETR_1"/>
    <property type="match status" value="1"/>
</dbReference>
<dbReference type="SUPFAM" id="SSF48498">
    <property type="entry name" value="Tetracyclin repressor-like, C-terminal domain"/>
    <property type="match status" value="1"/>
</dbReference>
<comment type="caution">
    <text evidence="4">The sequence shown here is derived from an EMBL/GenBank/DDBJ whole genome shotgun (WGS) entry which is preliminary data.</text>
</comment>
<dbReference type="PROSITE" id="PS50977">
    <property type="entry name" value="HTH_TETR_2"/>
    <property type="match status" value="1"/>
</dbReference>
<dbReference type="InterPro" id="IPR001647">
    <property type="entry name" value="HTH_TetR"/>
</dbReference>
<feature type="domain" description="HTH tetR-type" evidence="3">
    <location>
        <begin position="13"/>
        <end position="73"/>
    </location>
</feature>
<dbReference type="InterPro" id="IPR009057">
    <property type="entry name" value="Homeodomain-like_sf"/>
</dbReference>
<organism evidence="4 5">
    <name type="scientific">Acetobacterium paludosum</name>
    <dbReference type="NCBI Taxonomy" id="52693"/>
    <lineage>
        <taxon>Bacteria</taxon>
        <taxon>Bacillati</taxon>
        <taxon>Bacillota</taxon>
        <taxon>Clostridia</taxon>
        <taxon>Eubacteriales</taxon>
        <taxon>Eubacteriaceae</taxon>
        <taxon>Acetobacterium</taxon>
    </lineage>
</organism>
<dbReference type="Gene3D" id="1.10.357.10">
    <property type="entry name" value="Tetracycline Repressor, domain 2"/>
    <property type="match status" value="1"/>
</dbReference>
<dbReference type="GO" id="GO:0003677">
    <property type="term" value="F:DNA binding"/>
    <property type="evidence" value="ECO:0007669"/>
    <property type="project" value="UniProtKB-UniRule"/>
</dbReference>
<dbReference type="Pfam" id="PF00440">
    <property type="entry name" value="TetR_N"/>
    <property type="match status" value="1"/>
</dbReference>
<evidence type="ECO:0000256" key="2">
    <source>
        <dbReference type="PROSITE-ProRule" id="PRU00335"/>
    </source>
</evidence>
<dbReference type="EMBL" id="WJBD01000039">
    <property type="protein sequence ID" value="MBC3889998.1"/>
    <property type="molecule type" value="Genomic_DNA"/>
</dbReference>
<dbReference type="PANTHER" id="PTHR43479">
    <property type="entry name" value="ACREF/ENVCD OPERON REPRESSOR-RELATED"/>
    <property type="match status" value="1"/>
</dbReference>
<feature type="DNA-binding region" description="H-T-H motif" evidence="2">
    <location>
        <begin position="36"/>
        <end position="55"/>
    </location>
</feature>
<gene>
    <name evidence="4" type="ORF">GH810_16995</name>
</gene>
<dbReference type="OrthoDB" id="9785164at2"/>